<feature type="compositionally biased region" description="Low complexity" evidence="1">
    <location>
        <begin position="84"/>
        <end position="98"/>
    </location>
</feature>
<organism evidence="2 3">
    <name type="scientific">Roseibium aggregatum</name>
    <dbReference type="NCBI Taxonomy" id="187304"/>
    <lineage>
        <taxon>Bacteria</taxon>
        <taxon>Pseudomonadati</taxon>
        <taxon>Pseudomonadota</taxon>
        <taxon>Alphaproteobacteria</taxon>
        <taxon>Hyphomicrobiales</taxon>
        <taxon>Stappiaceae</taxon>
        <taxon>Roseibium</taxon>
    </lineage>
</organism>
<sequence length="98" mass="10944">MTQGPNRMFDEFAKLMTDAAGVAQGARREVETAFRAQAERFLSDMDFVSREEHEAVKEMAVRALDRVEELEARLEALEKKPAAKPKTATKSSAKTAQD</sequence>
<name>A0A926S589_9HYPH</name>
<evidence type="ECO:0000313" key="3">
    <source>
        <dbReference type="Proteomes" id="UP000598467"/>
    </source>
</evidence>
<evidence type="ECO:0000256" key="1">
    <source>
        <dbReference type="SAM" id="MobiDB-lite"/>
    </source>
</evidence>
<dbReference type="AlphaFoldDB" id="A0A926S589"/>
<dbReference type="EMBL" id="JABFCZ010000013">
    <property type="protein sequence ID" value="MBD1547208.1"/>
    <property type="molecule type" value="Genomic_DNA"/>
</dbReference>
<protein>
    <submittedName>
        <fullName evidence="2">Accessory factor UbiK family protein</fullName>
    </submittedName>
</protein>
<dbReference type="Pfam" id="PF04380">
    <property type="entry name" value="BMFP"/>
    <property type="match status" value="1"/>
</dbReference>
<dbReference type="InterPro" id="IPR007475">
    <property type="entry name" value="UbiK"/>
</dbReference>
<dbReference type="RefSeq" id="WP_190291961.1">
    <property type="nucleotide sequence ID" value="NZ_JABFCZ010000013.1"/>
</dbReference>
<proteinExistence type="predicted"/>
<feature type="region of interest" description="Disordered" evidence="1">
    <location>
        <begin position="76"/>
        <end position="98"/>
    </location>
</feature>
<reference evidence="2" key="1">
    <citation type="submission" date="2020-05" db="EMBL/GenBank/DDBJ databases">
        <title>Identification of trans-AT polyketide cluster in two marine bacteria, producers of a novel glutaramide-containing polyketide sesbanimide D and analogs.</title>
        <authorList>
            <person name="Kacar D."/>
            <person name="Rodriguez P."/>
            <person name="Canedo L."/>
            <person name="Gonzalez E."/>
            <person name="Galan B."/>
            <person name="De La Calle F."/>
            <person name="Garcia J.L."/>
        </authorList>
    </citation>
    <scope>NUCLEOTIDE SEQUENCE</scope>
    <source>
        <strain evidence="2">PHM038</strain>
    </source>
</reference>
<evidence type="ECO:0000313" key="2">
    <source>
        <dbReference type="EMBL" id="MBD1547208.1"/>
    </source>
</evidence>
<dbReference type="Proteomes" id="UP000598467">
    <property type="component" value="Unassembled WGS sequence"/>
</dbReference>
<gene>
    <name evidence="2" type="ORF">HK439_13150</name>
</gene>
<comment type="caution">
    <text evidence="2">The sequence shown here is derived from an EMBL/GenBank/DDBJ whole genome shotgun (WGS) entry which is preliminary data.</text>
</comment>
<accession>A0A926S589</accession>